<dbReference type="Proteomes" id="UP000199101">
    <property type="component" value="Unassembled WGS sequence"/>
</dbReference>
<name>A0A1C3XC14_9HYPH</name>
<evidence type="ECO:0000313" key="2">
    <source>
        <dbReference type="Proteomes" id="UP000199101"/>
    </source>
</evidence>
<dbReference type="STRING" id="410764.GA0061103_0683"/>
<dbReference type="OrthoDB" id="8349418at2"/>
<proteinExistence type="predicted"/>
<organism evidence="1 2">
    <name type="scientific">Rhizobium multihospitium</name>
    <dbReference type="NCBI Taxonomy" id="410764"/>
    <lineage>
        <taxon>Bacteria</taxon>
        <taxon>Pseudomonadati</taxon>
        <taxon>Pseudomonadota</taxon>
        <taxon>Alphaproteobacteria</taxon>
        <taxon>Hyphomicrobiales</taxon>
        <taxon>Rhizobiaceae</taxon>
        <taxon>Rhizobium/Agrobacterium group</taxon>
        <taxon>Rhizobium</taxon>
    </lineage>
</organism>
<sequence length="329" mass="36747">MCTTQSKIGAILENQGRDERRFDASTAQPDCNASANSNSGDGTHIYALKRLPPRGGIAGAWRVMLRRQGRQINRTFKDTAYGSAEVAFEQARAYRDAIMHALPPSTLRETANCLRSDNTSGVSGVYKVDDPQPRWVAYISSPDGARTKSFSISRYGDVEAKHRAIVKRQEWLADIPSAFHTVGEESEEVALRQFPERLEHVPDVTSGQLMPREAIDEILDKIDKDFDAQRPFRLRVTIHGDASDRLRAVVAFNTTDARIKQISIGMRSRSLAKSLSLMGSSLQRALFELCGEPVVRRFEAEYAARLLDPVFFDPVRGSGITMYISRHTT</sequence>
<dbReference type="AlphaFoldDB" id="A0A1C3XC14"/>
<accession>A0A1C3XC14</accession>
<gene>
    <name evidence="1" type="ORF">GA0061103_0683</name>
</gene>
<dbReference type="EMBL" id="FMAG01000014">
    <property type="protein sequence ID" value="SCB49788.1"/>
    <property type="molecule type" value="Genomic_DNA"/>
</dbReference>
<evidence type="ECO:0000313" key="1">
    <source>
        <dbReference type="EMBL" id="SCB49788.1"/>
    </source>
</evidence>
<keyword evidence="2" id="KW-1185">Reference proteome</keyword>
<dbReference type="Gene3D" id="1.20.5.2050">
    <property type="match status" value="1"/>
</dbReference>
<reference evidence="2" key="1">
    <citation type="submission" date="2016-08" db="EMBL/GenBank/DDBJ databases">
        <authorList>
            <person name="Varghese N."/>
            <person name="Submissions Spin"/>
        </authorList>
    </citation>
    <scope>NUCLEOTIDE SEQUENCE [LARGE SCALE GENOMIC DNA]</scope>
    <source>
        <strain evidence="2">HAMBI 2975</strain>
    </source>
</reference>
<protein>
    <submittedName>
        <fullName evidence="1">AP2 domain-containing protein</fullName>
    </submittedName>
</protein>